<dbReference type="EMBL" id="QJSP01000007">
    <property type="protein sequence ID" value="PYE16961.1"/>
    <property type="molecule type" value="Genomic_DNA"/>
</dbReference>
<proteinExistence type="predicted"/>
<dbReference type="Gene3D" id="3.30.300.30">
    <property type="match status" value="1"/>
</dbReference>
<dbReference type="AlphaFoldDB" id="A0A318RVG5"/>
<gene>
    <name evidence="1" type="ORF">DFR67_107206</name>
</gene>
<reference evidence="1 2" key="1">
    <citation type="submission" date="2018-06" db="EMBL/GenBank/DDBJ databases">
        <title>Genomic Encyclopedia of Type Strains, Phase IV (KMG-IV): sequencing the most valuable type-strain genomes for metagenomic binning, comparative biology and taxonomic classification.</title>
        <authorList>
            <person name="Goeker M."/>
        </authorList>
    </citation>
    <scope>NUCLEOTIDE SEQUENCE [LARGE SCALE GENOMIC DNA]</scope>
    <source>
        <strain evidence="1 2">DSM 45521</strain>
    </source>
</reference>
<protein>
    <recommendedName>
        <fullName evidence="3">AMP-binding enzyme</fullName>
    </recommendedName>
</protein>
<evidence type="ECO:0000313" key="2">
    <source>
        <dbReference type="Proteomes" id="UP000247591"/>
    </source>
</evidence>
<evidence type="ECO:0008006" key="3">
    <source>
        <dbReference type="Google" id="ProtNLM"/>
    </source>
</evidence>
<keyword evidence="2" id="KW-1185">Reference proteome</keyword>
<dbReference type="Proteomes" id="UP000247591">
    <property type="component" value="Unassembled WGS sequence"/>
</dbReference>
<evidence type="ECO:0000313" key="1">
    <source>
        <dbReference type="EMBL" id="PYE16961.1"/>
    </source>
</evidence>
<organism evidence="1 2">
    <name type="scientific">Williamsia limnetica</name>
    <dbReference type="NCBI Taxonomy" id="882452"/>
    <lineage>
        <taxon>Bacteria</taxon>
        <taxon>Bacillati</taxon>
        <taxon>Actinomycetota</taxon>
        <taxon>Actinomycetes</taxon>
        <taxon>Mycobacteriales</taxon>
        <taxon>Nocardiaceae</taxon>
        <taxon>Williamsia</taxon>
    </lineage>
</organism>
<accession>A0A318RVG5</accession>
<comment type="caution">
    <text evidence="1">The sequence shown here is derived from an EMBL/GenBank/DDBJ whole genome shotgun (WGS) entry which is preliminary data.</text>
</comment>
<sequence>MVDQAPADDGWFRTGDPGRAEGDELVFIERMGESVRMRGEYVPLSYLDSMFANLEGVQEASAWTTEDTAELAVYVVGDPDPSAVSQLLDDLPRFMRPAWMIQTDALPRGPGVGKVQRRRLGEAEELARRPLV</sequence>
<dbReference type="InterPro" id="IPR045851">
    <property type="entry name" value="AMP-bd_C_sf"/>
</dbReference>
<dbReference type="SUPFAM" id="SSF56801">
    <property type="entry name" value="Acetyl-CoA synthetase-like"/>
    <property type="match status" value="1"/>
</dbReference>
<name>A0A318RVG5_WILLI</name>